<name>A0A560MBP6_9BRAD</name>
<evidence type="ECO:0000313" key="3">
    <source>
        <dbReference type="Proteomes" id="UP000321304"/>
    </source>
</evidence>
<protein>
    <submittedName>
        <fullName evidence="2">Uncharacterized protein</fullName>
    </submittedName>
</protein>
<keyword evidence="3" id="KW-1185">Reference proteome</keyword>
<evidence type="ECO:0000313" key="2">
    <source>
        <dbReference type="EMBL" id="TWC05042.1"/>
    </source>
</evidence>
<dbReference type="OrthoDB" id="8228128at2"/>
<feature type="coiled-coil region" evidence="1">
    <location>
        <begin position="65"/>
        <end position="99"/>
    </location>
</feature>
<reference evidence="2 3" key="1">
    <citation type="submission" date="2019-06" db="EMBL/GenBank/DDBJ databases">
        <title>Genomic Encyclopedia of Type Strains, Phase IV (KMG-V): Genome sequencing to study the core and pangenomes of soil and plant-associated prokaryotes.</title>
        <authorList>
            <person name="Whitman W."/>
        </authorList>
    </citation>
    <scope>NUCLEOTIDE SEQUENCE [LARGE SCALE GENOMIC DNA]</scope>
    <source>
        <strain evidence="2 3">BR 10355</strain>
    </source>
</reference>
<comment type="caution">
    <text evidence="2">The sequence shown here is derived from an EMBL/GenBank/DDBJ whole genome shotgun (WGS) entry which is preliminary data.</text>
</comment>
<gene>
    <name evidence="2" type="ORF">FBZ93_10352</name>
</gene>
<keyword evidence="1" id="KW-0175">Coiled coil</keyword>
<dbReference type="RefSeq" id="WP_146985430.1">
    <property type="nucleotide sequence ID" value="NZ_VITY01000003.1"/>
</dbReference>
<organism evidence="2 3">
    <name type="scientific">Bradyrhizobium macuxiense</name>
    <dbReference type="NCBI Taxonomy" id="1755647"/>
    <lineage>
        <taxon>Bacteria</taxon>
        <taxon>Pseudomonadati</taxon>
        <taxon>Pseudomonadota</taxon>
        <taxon>Alphaproteobacteria</taxon>
        <taxon>Hyphomicrobiales</taxon>
        <taxon>Nitrobacteraceae</taxon>
        <taxon>Bradyrhizobium</taxon>
    </lineage>
</organism>
<dbReference type="Proteomes" id="UP000321304">
    <property type="component" value="Unassembled WGS sequence"/>
</dbReference>
<sequence length="310" mass="33703">MQKLETTITSLTKRGEQLVAMRAAAQDALDEATKARQAALLSGDLNDQRALDNLRGAVDMTTSSVTALDDALAVLAQEKVEAERQLAAEHDRIDRAMAADKLAMQVAAIEAALPNFLEQSSVLADALSAISHWHFEASQIAGFVQNTRGQVEIAANFALAELRTMPDAIRHGRQAMPPLMPSTALVSAAAEPTPEMQTVFMLRSAWFRDAHEQRKFAGQYEDAIMPIGTACRALDQRIAVDVTDPRRAQLRGVRGGDFSPQAADVIDLDTVEEPKNAAPVEPDRVLRDAAFTVIDRSADARTIQIEVPRL</sequence>
<evidence type="ECO:0000256" key="1">
    <source>
        <dbReference type="SAM" id="Coils"/>
    </source>
</evidence>
<proteinExistence type="predicted"/>
<dbReference type="EMBL" id="VITY01000003">
    <property type="protein sequence ID" value="TWC05042.1"/>
    <property type="molecule type" value="Genomic_DNA"/>
</dbReference>
<dbReference type="AlphaFoldDB" id="A0A560MBP6"/>
<accession>A0A560MBP6</accession>